<feature type="coiled-coil region" evidence="2">
    <location>
        <begin position="79"/>
        <end position="198"/>
    </location>
</feature>
<evidence type="ECO:0000313" key="6">
    <source>
        <dbReference type="Proteomes" id="UP000235371"/>
    </source>
</evidence>
<dbReference type="STRING" id="1095630.A0A2J6T7F3"/>
<dbReference type="InParanoid" id="A0A2J6T7F3"/>
<feature type="compositionally biased region" description="Polar residues" evidence="3">
    <location>
        <begin position="51"/>
        <end position="71"/>
    </location>
</feature>
<keyword evidence="2" id="KW-0175">Coiled coil</keyword>
<feature type="domain" description="Autophagy-related protein 16" evidence="4">
    <location>
        <begin position="7"/>
        <end position="189"/>
    </location>
</feature>
<proteinExistence type="inferred from homology"/>
<dbReference type="EMBL" id="KZ613817">
    <property type="protein sequence ID" value="PMD58883.1"/>
    <property type="molecule type" value="Genomic_DNA"/>
</dbReference>
<dbReference type="OrthoDB" id="8949486at2759"/>
<keyword evidence="6" id="KW-1185">Reference proteome</keyword>
<dbReference type="Gene3D" id="1.20.5.170">
    <property type="match status" value="1"/>
</dbReference>
<organism evidence="5 6">
    <name type="scientific">Hyaloscypha bicolor E</name>
    <dbReference type="NCBI Taxonomy" id="1095630"/>
    <lineage>
        <taxon>Eukaryota</taxon>
        <taxon>Fungi</taxon>
        <taxon>Dikarya</taxon>
        <taxon>Ascomycota</taxon>
        <taxon>Pezizomycotina</taxon>
        <taxon>Leotiomycetes</taxon>
        <taxon>Helotiales</taxon>
        <taxon>Hyaloscyphaceae</taxon>
        <taxon>Hyaloscypha</taxon>
        <taxon>Hyaloscypha bicolor</taxon>
    </lineage>
</organism>
<dbReference type="CDD" id="cd22887">
    <property type="entry name" value="Atg16_CCD"/>
    <property type="match status" value="1"/>
</dbReference>
<sequence length="198" mass="22546">MTSWRDDYIQALQDRDQRERSSYQKVDDDLIAAITNLLDRTAALEAEKAANPSSSDPKAKETTITNTASNGAAQIRGELAEALRSNGQLQARTKAAEAELVKLKAKSKSDRKLIEDLSKERAFLNQKLKDRDEELRGKTKLLDDVHDEVISLNLQLNMSEQRVKDLRAENKELIDRWMAYKGQEAEEMNKTLQELNEE</sequence>
<dbReference type="Pfam" id="PF08614">
    <property type="entry name" value="ATG16"/>
    <property type="match status" value="1"/>
</dbReference>
<dbReference type="InterPro" id="IPR013923">
    <property type="entry name" value="Autophagy-rel_prot_16_dom"/>
</dbReference>
<gene>
    <name evidence="5" type="ORF">K444DRAFT_417719</name>
</gene>
<reference evidence="5 6" key="1">
    <citation type="submission" date="2016-04" db="EMBL/GenBank/DDBJ databases">
        <title>A degradative enzymes factory behind the ericoid mycorrhizal symbiosis.</title>
        <authorList>
            <consortium name="DOE Joint Genome Institute"/>
            <person name="Martino E."/>
            <person name="Morin E."/>
            <person name="Grelet G."/>
            <person name="Kuo A."/>
            <person name="Kohler A."/>
            <person name="Daghino S."/>
            <person name="Barry K."/>
            <person name="Choi C."/>
            <person name="Cichocki N."/>
            <person name="Clum A."/>
            <person name="Copeland A."/>
            <person name="Hainaut M."/>
            <person name="Haridas S."/>
            <person name="Labutti K."/>
            <person name="Lindquist E."/>
            <person name="Lipzen A."/>
            <person name="Khouja H.-R."/>
            <person name="Murat C."/>
            <person name="Ohm R."/>
            <person name="Olson A."/>
            <person name="Spatafora J."/>
            <person name="Veneault-Fourrey C."/>
            <person name="Henrissat B."/>
            <person name="Grigoriev I."/>
            <person name="Martin F."/>
            <person name="Perotto S."/>
        </authorList>
    </citation>
    <scope>NUCLEOTIDE SEQUENCE [LARGE SCALE GENOMIC DNA]</scope>
    <source>
        <strain evidence="5 6">E</strain>
    </source>
</reference>
<accession>A0A2J6T7F3</accession>
<dbReference type="RefSeq" id="XP_024735787.1">
    <property type="nucleotide sequence ID" value="XM_024872681.1"/>
</dbReference>
<evidence type="ECO:0000256" key="2">
    <source>
        <dbReference type="SAM" id="Coils"/>
    </source>
</evidence>
<evidence type="ECO:0000256" key="3">
    <source>
        <dbReference type="SAM" id="MobiDB-lite"/>
    </source>
</evidence>
<evidence type="ECO:0000313" key="5">
    <source>
        <dbReference type="EMBL" id="PMD58883.1"/>
    </source>
</evidence>
<feature type="region of interest" description="Disordered" evidence="3">
    <location>
        <begin position="46"/>
        <end position="71"/>
    </location>
</feature>
<dbReference type="AlphaFoldDB" id="A0A2J6T7F3"/>
<evidence type="ECO:0000259" key="4">
    <source>
        <dbReference type="Pfam" id="PF08614"/>
    </source>
</evidence>
<dbReference type="Proteomes" id="UP000235371">
    <property type="component" value="Unassembled WGS sequence"/>
</dbReference>
<comment type="similarity">
    <text evidence="1">Belongs to the ATG16 family.</text>
</comment>
<protein>
    <submittedName>
        <fullName evidence="5">Autophagy protein 16</fullName>
    </submittedName>
</protein>
<name>A0A2J6T7F3_9HELO</name>
<dbReference type="GeneID" id="36580761"/>
<evidence type="ECO:0000256" key="1">
    <source>
        <dbReference type="ARBA" id="ARBA00005331"/>
    </source>
</evidence>